<evidence type="ECO:0000313" key="1">
    <source>
        <dbReference type="EMBL" id="KAL0111928.1"/>
    </source>
</evidence>
<evidence type="ECO:0000313" key="2">
    <source>
        <dbReference type="Proteomes" id="UP001430953"/>
    </source>
</evidence>
<gene>
    <name evidence="1" type="ORF">PUN28_013263</name>
</gene>
<reference evidence="1 2" key="1">
    <citation type="submission" date="2023-03" db="EMBL/GenBank/DDBJ databases">
        <title>High recombination rates correlate with genetic variation in Cardiocondyla obscurior ants.</title>
        <authorList>
            <person name="Errbii M."/>
        </authorList>
    </citation>
    <scope>NUCLEOTIDE SEQUENCE [LARGE SCALE GENOMIC DNA]</scope>
    <source>
        <strain evidence="1">Alpha-2009</strain>
        <tissue evidence="1">Whole body</tissue>
    </source>
</reference>
<comment type="caution">
    <text evidence="1">The sequence shown here is derived from an EMBL/GenBank/DDBJ whole genome shotgun (WGS) entry which is preliminary data.</text>
</comment>
<dbReference type="EMBL" id="JADYXP020000013">
    <property type="protein sequence ID" value="KAL0111928.1"/>
    <property type="molecule type" value="Genomic_DNA"/>
</dbReference>
<protein>
    <submittedName>
        <fullName evidence="1">Uncharacterized protein</fullName>
    </submittedName>
</protein>
<proteinExistence type="predicted"/>
<dbReference type="AlphaFoldDB" id="A0AAW2F7P2"/>
<organism evidence="1 2">
    <name type="scientific">Cardiocondyla obscurior</name>
    <dbReference type="NCBI Taxonomy" id="286306"/>
    <lineage>
        <taxon>Eukaryota</taxon>
        <taxon>Metazoa</taxon>
        <taxon>Ecdysozoa</taxon>
        <taxon>Arthropoda</taxon>
        <taxon>Hexapoda</taxon>
        <taxon>Insecta</taxon>
        <taxon>Pterygota</taxon>
        <taxon>Neoptera</taxon>
        <taxon>Endopterygota</taxon>
        <taxon>Hymenoptera</taxon>
        <taxon>Apocrita</taxon>
        <taxon>Aculeata</taxon>
        <taxon>Formicoidea</taxon>
        <taxon>Formicidae</taxon>
        <taxon>Myrmicinae</taxon>
        <taxon>Cardiocondyla</taxon>
    </lineage>
</organism>
<accession>A0AAW2F7P2</accession>
<name>A0AAW2F7P2_9HYME</name>
<dbReference type="Proteomes" id="UP001430953">
    <property type="component" value="Unassembled WGS sequence"/>
</dbReference>
<keyword evidence="2" id="KW-1185">Reference proteome</keyword>
<sequence>MSLCPSSSHQLVAAAIAFRRARRKFPKDFGLASTVVRASINTKALEAATSREESINQEKSSFALVRRACNSRSDHVCSASSARSHDYDRCSEENSIRCSCCRTRNVGNDNLELRNECSSGDVVDIVPSKEYEDFLPSNVDYKNKFMKPGDRDRCEARESDVSGEKARHKSWRDQMRGKDGRLCARQCYSKEYSGIIPASRERNVVECRRRSDDDGEDEDDDSGVAVINHKDSMCILAEKYKAGGKWRGGRCRDAERSGDRDKDECNKSLSLEIIDQPKSPLEIVNVVPHEGPSVKHVCQPVHCENCGTTAIAKTCGGECGRRGLPEGELGRLKFSLNETTTTRSSSSQAPCRHTF</sequence>